<evidence type="ECO:0000256" key="2">
    <source>
        <dbReference type="ARBA" id="ARBA00006432"/>
    </source>
</evidence>
<dbReference type="Pfam" id="PF13193">
    <property type="entry name" value="AMP-binding_C"/>
    <property type="match status" value="1"/>
</dbReference>
<organism evidence="5 6">
    <name type="scientific">Polytolypa hystricis (strain UAMH7299)</name>
    <dbReference type="NCBI Taxonomy" id="1447883"/>
    <lineage>
        <taxon>Eukaryota</taxon>
        <taxon>Fungi</taxon>
        <taxon>Dikarya</taxon>
        <taxon>Ascomycota</taxon>
        <taxon>Pezizomycotina</taxon>
        <taxon>Eurotiomycetes</taxon>
        <taxon>Eurotiomycetidae</taxon>
        <taxon>Onygenales</taxon>
        <taxon>Onygenales incertae sedis</taxon>
        <taxon>Polytolypa</taxon>
    </lineage>
</organism>
<dbReference type="Proteomes" id="UP000224634">
    <property type="component" value="Unassembled WGS sequence"/>
</dbReference>
<dbReference type="PANTHER" id="PTHR24096">
    <property type="entry name" value="LONG-CHAIN-FATTY-ACID--COA LIGASE"/>
    <property type="match status" value="1"/>
</dbReference>
<evidence type="ECO:0008006" key="7">
    <source>
        <dbReference type="Google" id="ProtNLM"/>
    </source>
</evidence>
<dbReference type="GO" id="GO:0016405">
    <property type="term" value="F:CoA-ligase activity"/>
    <property type="evidence" value="ECO:0007669"/>
    <property type="project" value="TreeGrafter"/>
</dbReference>
<comment type="similarity">
    <text evidence="2">Belongs to the ATP-dependent AMP-binding enzyme family.</text>
</comment>
<dbReference type="Pfam" id="PF00501">
    <property type="entry name" value="AMP-binding"/>
    <property type="match status" value="1"/>
</dbReference>
<dbReference type="InterPro" id="IPR025110">
    <property type="entry name" value="AMP-bd_C"/>
</dbReference>
<dbReference type="Gene3D" id="3.40.50.12780">
    <property type="entry name" value="N-terminal domain of ligase-like"/>
    <property type="match status" value="1"/>
</dbReference>
<evidence type="ECO:0000313" key="6">
    <source>
        <dbReference type="Proteomes" id="UP000224634"/>
    </source>
</evidence>
<dbReference type="PANTHER" id="PTHR24096:SF422">
    <property type="entry name" value="BCDNA.GH02901"/>
    <property type="match status" value="1"/>
</dbReference>
<feature type="domain" description="AMP-binding enzyme C-terminal" evidence="4">
    <location>
        <begin position="453"/>
        <end position="532"/>
    </location>
</feature>
<dbReference type="OrthoDB" id="6509636at2759"/>
<dbReference type="Gene3D" id="3.30.300.30">
    <property type="match status" value="1"/>
</dbReference>
<dbReference type="InterPro" id="IPR045851">
    <property type="entry name" value="AMP-bd_C_sf"/>
</dbReference>
<proteinExistence type="inferred from homology"/>
<dbReference type="InterPro" id="IPR020845">
    <property type="entry name" value="AMP-binding_CS"/>
</dbReference>
<dbReference type="FunFam" id="3.40.50.12780:FF:000003">
    <property type="entry name" value="Long-chain-fatty-acid--CoA ligase FadD"/>
    <property type="match status" value="1"/>
</dbReference>
<gene>
    <name evidence="5" type="ORF">AJ80_07602</name>
</gene>
<dbReference type="InterPro" id="IPR000873">
    <property type="entry name" value="AMP-dep_synth/lig_dom"/>
</dbReference>
<keyword evidence="6" id="KW-1185">Reference proteome</keyword>
<name>A0A2B7XML4_POLH7</name>
<sequence length="989" mass="110218">MIFKSLNPSLDIPTDLTIWDWLFDPYSEYSPLVRFPASETAGYTNASTKERVSYAQVKEYATYFSTALVKMFGFKEEDTVALFSENTIWYPVAMLGTVRVGGVISGASPAYNVEEMTYALKTAQAKILMTLPSSMEVAVQAAKNAGIPQDRIFLLEGNVEGYTTMQQLIDIGRSYGQEGQVKPFKIPPEKKNKDVCAFLSFSSGTTGLPKAVMIAHQNVIAQCLQVKQVTPENHKRILAVLPLFHIHQLHLPILLNAEVYMLPAFNMESMLEAITTFKIPEILLVPPIIIRLIRDPIVSKYDLSHVRRFSSGAAPLSKEMLKLLQEKFPGTGFKQGYGMTESCSCITAHPPEKMGYEYAFRVGTVVANTEVKIIDIDSGAELGYDQPGEILARGPQIVMGYLNNPKATRETFDEDGWLHTGDVGKMDKEGFITITDRIKEMIKVKGIGVAPAELEGSLLGHPDVEDAAVLAIPDDYSGEKPKAYVVLKSGRQSEAAEVGKRLIKFIKENKVRHKWLAEVEITDVIPKSASGKILRRVLRDMQRNGTNKGLVVRDEKAKFRDDDRRVVLDAEIVEKIEASGNFCIIPPKGLLDRFLATLREETETARREHQQVLVLVFGHGEEGSVGITIGGSGCALAAPRLTRQQFSAVVGPGVDVTLLTTSCFLGGWVIRPLAGEFFLSSMTKFNITEMTAEEEEEEMSRAWANSLSRGRGSSVFITAVFSELIRASGAMYNPFSNDHVISFAAQDDKWDSEWRARSGFPLLDYKKRWEELRELLGPTGSIGRGYHNLVKAKARLYLESFPGPSNASGNMVFHLRLIELLRGKRFDEDSLVRLNDTLDYRLSAMQLATQYVSFLDISFVDRLLFDTESWKNAADSSADTVTKAHTYNTVLDYVLDAKLFDVPLRTQGWAHLKPKEYLAIALVESGLGAKQIREGIARLKTLKTGAQHFLIQTPLGKAMMNDEKVVRHCDEFNETVEKFRNSPEILIAQ</sequence>
<dbReference type="AlphaFoldDB" id="A0A2B7XML4"/>
<evidence type="ECO:0000313" key="5">
    <source>
        <dbReference type="EMBL" id="PGH09892.1"/>
    </source>
</evidence>
<protein>
    <recommendedName>
        <fullName evidence="7">Acetyl-CoA synthetase-like protein</fullName>
    </recommendedName>
</protein>
<dbReference type="CDD" id="cd05911">
    <property type="entry name" value="Firefly_Luc_like"/>
    <property type="match status" value="1"/>
</dbReference>
<reference evidence="5 6" key="1">
    <citation type="submission" date="2017-10" db="EMBL/GenBank/DDBJ databases">
        <title>Comparative genomics in systemic dimorphic fungi from Ajellomycetaceae.</title>
        <authorList>
            <person name="Munoz J.F."/>
            <person name="Mcewen J.G."/>
            <person name="Clay O.K."/>
            <person name="Cuomo C.A."/>
        </authorList>
    </citation>
    <scope>NUCLEOTIDE SEQUENCE [LARGE SCALE GENOMIC DNA]</scope>
    <source>
        <strain evidence="5 6">UAMH7299</strain>
    </source>
</reference>
<evidence type="ECO:0000259" key="4">
    <source>
        <dbReference type="Pfam" id="PF13193"/>
    </source>
</evidence>
<dbReference type="STRING" id="1447883.A0A2B7XML4"/>
<dbReference type="PROSITE" id="PS00455">
    <property type="entry name" value="AMP_BINDING"/>
    <property type="match status" value="1"/>
</dbReference>
<feature type="domain" description="AMP-dependent synthetase/ligase" evidence="3">
    <location>
        <begin position="47"/>
        <end position="402"/>
    </location>
</feature>
<comment type="pathway">
    <text evidence="1">Siderophore biosynthesis.</text>
</comment>
<comment type="caution">
    <text evidence="5">The sequence shown here is derived from an EMBL/GenBank/DDBJ whole genome shotgun (WGS) entry which is preliminary data.</text>
</comment>
<dbReference type="EMBL" id="PDNA01000150">
    <property type="protein sequence ID" value="PGH09892.1"/>
    <property type="molecule type" value="Genomic_DNA"/>
</dbReference>
<evidence type="ECO:0000259" key="3">
    <source>
        <dbReference type="Pfam" id="PF00501"/>
    </source>
</evidence>
<dbReference type="InterPro" id="IPR042099">
    <property type="entry name" value="ANL_N_sf"/>
</dbReference>
<dbReference type="SUPFAM" id="SSF56801">
    <property type="entry name" value="Acetyl-CoA synthetase-like"/>
    <property type="match status" value="1"/>
</dbReference>
<accession>A0A2B7XML4</accession>
<evidence type="ECO:0000256" key="1">
    <source>
        <dbReference type="ARBA" id="ARBA00004924"/>
    </source>
</evidence>